<comment type="caution">
    <text evidence="2">The sequence shown here is derived from an EMBL/GenBank/DDBJ whole genome shotgun (WGS) entry which is preliminary data.</text>
</comment>
<dbReference type="Proteomes" id="UP000253153">
    <property type="component" value="Unassembled WGS sequence"/>
</dbReference>
<keyword evidence="1" id="KW-0732">Signal</keyword>
<evidence type="ECO:0000313" key="3">
    <source>
        <dbReference type="Proteomes" id="UP000253153"/>
    </source>
</evidence>
<name>A0A366SCZ8_9HYPO</name>
<dbReference type="RefSeq" id="XP_031021369.1">
    <property type="nucleotide sequence ID" value="XM_031154510.1"/>
</dbReference>
<keyword evidence="3" id="KW-1185">Reference proteome</keyword>
<protein>
    <submittedName>
        <fullName evidence="2">Uncharacterized protein</fullName>
    </submittedName>
</protein>
<dbReference type="GeneID" id="41989806"/>
<evidence type="ECO:0000256" key="1">
    <source>
        <dbReference type="SAM" id="SignalP"/>
    </source>
</evidence>
<gene>
    <name evidence="2" type="ORF">FIESC28_00359</name>
</gene>
<organism evidence="2 3">
    <name type="scientific">Fusarium coffeatum</name>
    <dbReference type="NCBI Taxonomy" id="231269"/>
    <lineage>
        <taxon>Eukaryota</taxon>
        <taxon>Fungi</taxon>
        <taxon>Dikarya</taxon>
        <taxon>Ascomycota</taxon>
        <taxon>Pezizomycotina</taxon>
        <taxon>Sordariomycetes</taxon>
        <taxon>Hypocreomycetidae</taxon>
        <taxon>Hypocreales</taxon>
        <taxon>Nectriaceae</taxon>
        <taxon>Fusarium</taxon>
        <taxon>Fusarium incarnatum-equiseti species complex</taxon>
    </lineage>
</organism>
<feature type="signal peptide" evidence="1">
    <location>
        <begin position="1"/>
        <end position="20"/>
    </location>
</feature>
<dbReference type="OrthoDB" id="5329399at2759"/>
<dbReference type="EMBL" id="QKXC01000009">
    <property type="protein sequence ID" value="RBR26778.1"/>
    <property type="molecule type" value="Genomic_DNA"/>
</dbReference>
<dbReference type="AlphaFoldDB" id="A0A366SCZ8"/>
<sequence length="229" mass="24769">MVAISTLVTYATAIVPLVNGAAVPAQQSTTLAKRQHQIETWDKYHEQNEAYARQGLCLQYLVPTSRDGTWPCGVFCKSDKIRICASHGIAVEDMTPDMMGRNPDGELYAIGRCECDTSDLEYLASATVDFVGKGLDKGFREIASVTCVVLVNVMKEAVIAGTYAIPGAGQYAAAARGIAKGVRLAAKSKGGKDLWKDAVQSSCNFRRQEDLDEIDQGFGIFEGSPDDFE</sequence>
<evidence type="ECO:0000313" key="2">
    <source>
        <dbReference type="EMBL" id="RBR26778.1"/>
    </source>
</evidence>
<proteinExistence type="predicted"/>
<feature type="chain" id="PRO_5016842328" evidence="1">
    <location>
        <begin position="21"/>
        <end position="229"/>
    </location>
</feature>
<accession>A0A366SCZ8</accession>
<reference evidence="2 3" key="1">
    <citation type="submission" date="2018-06" db="EMBL/GenBank/DDBJ databases">
        <title>Fusarium incarnatum-equiseti species complex species 28.</title>
        <authorList>
            <person name="Gardiner D.M."/>
        </authorList>
    </citation>
    <scope>NUCLEOTIDE SEQUENCE [LARGE SCALE GENOMIC DNA]</scope>
    <source>
        <strain evidence="2 3">FIESC_28</strain>
    </source>
</reference>